<sequence length="799" mass="89797">MKSFTKMRTGGIKESTIKQVLGILDFDPLTEKDKLDDEALKDIITNKPQVVKNQFQFQCYKKKLYPVVMACLLGSSNIQRMQELFPRARQLCPLVAILTKANIEEFKKALLSEPDLIHDTIFGTTYLHIAIEFSAGLMIIQRLVEELHPKLMNRKNSFGRTPLFLACLYDVEFEIFQLVIDRSPKAVGVLDNQNISPLQIASAKPDASLAIVEWLYMMWPNANTICNKEGMYPIHSACAANAPIEIIKFLVEKNPELLTNKVKSTQIPYFIAKEALEKLGKRERDDRSEVILYLGTASFYSRLMDENKNECVKTKMNDLIPLVCDVNVLRIFYTFVSTSWKLGQIKEDERKKFIKASLEEGACKTRCPRSTAIFKMVLRKARKDAIISELAMEELDQKAEVKHIENAAFVKDMWHNIDMNTARINRLEDAVDRLSENVQSLHTGVNRLRDAMIQKEKVESGMAFMKLILGVVAMAGVADAMKSIMTEIVDFSDIGEIKEAVSVNCASSLPLVENAESAAMASVESATGNFDIANFMNPDHLDVLKLQTESERLCFDEKVWGGVIFSLSLGAVFAANKDKIRESLNPLDFTEEISIQELPFLANSSFALIPAQKDTIAQRVSSMEKILNISDPNPTDQPKVCDRIQRLEHHLFDDHFMPCSDLPTGRESLIARVQALETFISAKDQEGINQQQEEPPVEPSILREEQAKATALELRQRGTASPENHADEIEHDDAALSFLMEMGFETGRASVILKRCDNRGDVALNHLLAGTSLENIPHSPRESLSHSTIVNGTCLKVHD</sequence>
<dbReference type="SUPFAM" id="SSF48403">
    <property type="entry name" value="Ankyrin repeat"/>
    <property type="match status" value="1"/>
</dbReference>
<reference evidence="3" key="1">
    <citation type="submission" date="2021-01" db="EMBL/GenBank/DDBJ databases">
        <authorList>
            <person name="Corre E."/>
            <person name="Pelletier E."/>
            <person name="Niang G."/>
            <person name="Scheremetjew M."/>
            <person name="Finn R."/>
            <person name="Kale V."/>
            <person name="Holt S."/>
            <person name="Cochrane G."/>
            <person name="Meng A."/>
            <person name="Brown T."/>
            <person name="Cohen L."/>
        </authorList>
    </citation>
    <scope>NUCLEOTIDE SEQUENCE</scope>
    <source>
        <strain evidence="3">308</strain>
    </source>
</reference>
<accession>A0A7S1FPX1</accession>
<dbReference type="Gene3D" id="1.25.40.20">
    <property type="entry name" value="Ankyrin repeat-containing domain"/>
    <property type="match status" value="1"/>
</dbReference>
<organism evidence="3">
    <name type="scientific">Corethron hystrix</name>
    <dbReference type="NCBI Taxonomy" id="216773"/>
    <lineage>
        <taxon>Eukaryota</taxon>
        <taxon>Sar</taxon>
        <taxon>Stramenopiles</taxon>
        <taxon>Ochrophyta</taxon>
        <taxon>Bacillariophyta</taxon>
        <taxon>Coscinodiscophyceae</taxon>
        <taxon>Corethrophycidae</taxon>
        <taxon>Corethrales</taxon>
        <taxon>Corethraceae</taxon>
        <taxon>Corethron</taxon>
    </lineage>
</organism>
<feature type="coiled-coil region" evidence="1">
    <location>
        <begin position="417"/>
        <end position="444"/>
    </location>
</feature>
<proteinExistence type="predicted"/>
<dbReference type="AlphaFoldDB" id="A0A7S1FPX1"/>
<dbReference type="SUPFAM" id="SSF46934">
    <property type="entry name" value="UBA-like"/>
    <property type="match status" value="1"/>
</dbReference>
<dbReference type="InterPro" id="IPR015940">
    <property type="entry name" value="UBA"/>
</dbReference>
<evidence type="ECO:0000256" key="1">
    <source>
        <dbReference type="SAM" id="Coils"/>
    </source>
</evidence>
<dbReference type="Gene3D" id="1.10.8.10">
    <property type="entry name" value="DNA helicase RuvA subunit, C-terminal domain"/>
    <property type="match status" value="1"/>
</dbReference>
<evidence type="ECO:0000259" key="2">
    <source>
        <dbReference type="PROSITE" id="PS50030"/>
    </source>
</evidence>
<feature type="domain" description="UBA" evidence="2">
    <location>
        <begin position="730"/>
        <end position="770"/>
    </location>
</feature>
<protein>
    <recommendedName>
        <fullName evidence="2">UBA domain-containing protein</fullName>
    </recommendedName>
</protein>
<name>A0A7S1FPX1_9STRA</name>
<dbReference type="EMBL" id="HBFR01010226">
    <property type="protein sequence ID" value="CAD8880220.1"/>
    <property type="molecule type" value="Transcribed_RNA"/>
</dbReference>
<evidence type="ECO:0000313" key="3">
    <source>
        <dbReference type="EMBL" id="CAD8880220.1"/>
    </source>
</evidence>
<dbReference type="PROSITE" id="PS50030">
    <property type="entry name" value="UBA"/>
    <property type="match status" value="1"/>
</dbReference>
<gene>
    <name evidence="3" type="ORF">CHYS00102_LOCUS7405</name>
</gene>
<dbReference type="InterPro" id="IPR009060">
    <property type="entry name" value="UBA-like_sf"/>
</dbReference>
<keyword evidence="1" id="KW-0175">Coiled coil</keyword>
<dbReference type="InterPro" id="IPR036770">
    <property type="entry name" value="Ankyrin_rpt-contain_sf"/>
</dbReference>